<keyword evidence="2" id="KW-1185">Reference proteome</keyword>
<gene>
    <name evidence="1" type="ORF">IQ35_03605</name>
</gene>
<dbReference type="Proteomes" id="UP000316624">
    <property type="component" value="Unassembled WGS sequence"/>
</dbReference>
<protein>
    <submittedName>
        <fullName evidence="1">Uncharacterized protein</fullName>
    </submittedName>
</protein>
<dbReference type="RefSeq" id="WP_145075515.1">
    <property type="nucleotide sequence ID" value="NZ_JACIIY010000038.1"/>
</dbReference>
<accession>A0A562K439</accession>
<organism evidence="1 2">
    <name type="scientific">Sphingobium wenxiniae (strain DSM 21828 / CGMCC 1.7748 / JZ-1)</name>
    <dbReference type="NCBI Taxonomy" id="595605"/>
    <lineage>
        <taxon>Bacteria</taxon>
        <taxon>Pseudomonadati</taxon>
        <taxon>Pseudomonadota</taxon>
        <taxon>Alphaproteobacteria</taxon>
        <taxon>Sphingomonadales</taxon>
        <taxon>Sphingomonadaceae</taxon>
        <taxon>Sphingobium</taxon>
    </lineage>
</organism>
<proteinExistence type="predicted"/>
<dbReference type="EMBL" id="VLKK01000023">
    <property type="protein sequence ID" value="TWH90211.1"/>
    <property type="molecule type" value="Genomic_DNA"/>
</dbReference>
<reference evidence="1 2" key="1">
    <citation type="journal article" date="2015" name="Stand. Genomic Sci.">
        <title>Genomic Encyclopedia of Bacterial and Archaeal Type Strains, Phase III: the genomes of soil and plant-associated and newly described type strains.</title>
        <authorList>
            <person name="Whitman W.B."/>
            <person name="Woyke T."/>
            <person name="Klenk H.P."/>
            <person name="Zhou Y."/>
            <person name="Lilburn T.G."/>
            <person name="Beck B.J."/>
            <person name="De Vos P."/>
            <person name="Vandamme P."/>
            <person name="Eisen J.A."/>
            <person name="Garrity G."/>
            <person name="Hugenholtz P."/>
            <person name="Kyrpides N.C."/>
        </authorList>
    </citation>
    <scope>NUCLEOTIDE SEQUENCE [LARGE SCALE GENOMIC DNA]</scope>
    <source>
        <strain evidence="1 2">CGMCC 1.7748</strain>
    </source>
</reference>
<dbReference type="AlphaFoldDB" id="A0A562K439"/>
<sequence length="115" mass="12490">MFTNSERFAFDTRRHHAFATTGNAYDASQCDESIKTGDTLIVLPERVIAVAMTWPFAVTAEAGKLHSVAPPRKGETLADIARSLHVTTADFEHAAELARCLGFPLDPNLVPLLPA</sequence>
<name>A0A562K439_SPHWJ</name>
<comment type="caution">
    <text evidence="1">The sequence shown here is derived from an EMBL/GenBank/DDBJ whole genome shotgun (WGS) entry which is preliminary data.</text>
</comment>
<evidence type="ECO:0000313" key="2">
    <source>
        <dbReference type="Proteomes" id="UP000316624"/>
    </source>
</evidence>
<evidence type="ECO:0000313" key="1">
    <source>
        <dbReference type="EMBL" id="TWH90211.1"/>
    </source>
</evidence>